<dbReference type="STRING" id="1664694.A0A0N1H6U8"/>
<dbReference type="RefSeq" id="XP_017997138.1">
    <property type="nucleotide sequence ID" value="XM_018141448.1"/>
</dbReference>
<evidence type="ECO:0000256" key="6">
    <source>
        <dbReference type="ARBA" id="ARBA00022807"/>
    </source>
</evidence>
<dbReference type="OrthoDB" id="289038at2759"/>
<reference evidence="10 11" key="1">
    <citation type="submission" date="2015-06" db="EMBL/GenBank/DDBJ databases">
        <title>Draft genome of the ant-associated black yeast Phialophora attae CBS 131958.</title>
        <authorList>
            <person name="Moreno L.F."/>
            <person name="Stielow B.J."/>
            <person name="de Hoog S."/>
            <person name="Vicente V.A."/>
            <person name="Weiss V.A."/>
            <person name="de Vries M."/>
            <person name="Cruz L.M."/>
            <person name="Souza E.M."/>
        </authorList>
    </citation>
    <scope>NUCLEOTIDE SEQUENCE [LARGE SCALE GENOMIC DNA]</scope>
    <source>
        <strain evidence="10 11">CBS 131958</strain>
    </source>
</reference>
<dbReference type="EMBL" id="LFJN01000025">
    <property type="protein sequence ID" value="KPI37175.1"/>
    <property type="molecule type" value="Genomic_DNA"/>
</dbReference>
<dbReference type="CDD" id="cd02257">
    <property type="entry name" value="Peptidase_C19"/>
    <property type="match status" value="1"/>
</dbReference>
<dbReference type="PANTHER" id="PTHR24006:SF687">
    <property type="entry name" value="UBIQUITIN CARBOXYL-TERMINAL HYDROLASE 10"/>
    <property type="match status" value="1"/>
</dbReference>
<comment type="caution">
    <text evidence="10">The sequence shown here is derived from an EMBL/GenBank/DDBJ whole genome shotgun (WGS) entry which is preliminary data.</text>
</comment>
<evidence type="ECO:0000256" key="8">
    <source>
        <dbReference type="SAM" id="Phobius"/>
    </source>
</evidence>
<dbReference type="AlphaFoldDB" id="A0A0N1H6U8"/>
<dbReference type="InterPro" id="IPR038765">
    <property type="entry name" value="Papain-like_cys_pep_sf"/>
</dbReference>
<proteinExistence type="predicted"/>
<protein>
    <recommendedName>
        <fullName evidence="2">ubiquitinyl hydrolase 1</fullName>
        <ecNumber evidence="2">3.4.19.12</ecNumber>
    </recommendedName>
</protein>
<keyword evidence="8" id="KW-1133">Transmembrane helix</keyword>
<keyword evidence="11" id="KW-1185">Reference proteome</keyword>
<accession>A0A0N1H6U8</accession>
<evidence type="ECO:0000256" key="2">
    <source>
        <dbReference type="ARBA" id="ARBA00012759"/>
    </source>
</evidence>
<dbReference type="GO" id="GO:0016579">
    <property type="term" value="P:protein deubiquitination"/>
    <property type="evidence" value="ECO:0007669"/>
    <property type="project" value="InterPro"/>
</dbReference>
<feature type="compositionally biased region" description="Low complexity" evidence="7">
    <location>
        <begin position="472"/>
        <end position="481"/>
    </location>
</feature>
<gene>
    <name evidence="10" type="ORF">AB675_1549</name>
</gene>
<dbReference type="SUPFAM" id="SSF54001">
    <property type="entry name" value="Cysteine proteinases"/>
    <property type="match status" value="1"/>
</dbReference>
<dbReference type="VEuPathDB" id="FungiDB:AB675_1549"/>
<feature type="compositionally biased region" description="Low complexity" evidence="7">
    <location>
        <begin position="417"/>
        <end position="429"/>
    </location>
</feature>
<feature type="compositionally biased region" description="Low complexity" evidence="7">
    <location>
        <begin position="444"/>
        <end position="460"/>
    </location>
</feature>
<organism evidence="10 11">
    <name type="scientific">Cyphellophora attinorum</name>
    <dbReference type="NCBI Taxonomy" id="1664694"/>
    <lineage>
        <taxon>Eukaryota</taxon>
        <taxon>Fungi</taxon>
        <taxon>Dikarya</taxon>
        <taxon>Ascomycota</taxon>
        <taxon>Pezizomycotina</taxon>
        <taxon>Eurotiomycetes</taxon>
        <taxon>Chaetothyriomycetidae</taxon>
        <taxon>Chaetothyriales</taxon>
        <taxon>Cyphellophoraceae</taxon>
        <taxon>Cyphellophora</taxon>
    </lineage>
</organism>
<evidence type="ECO:0000256" key="4">
    <source>
        <dbReference type="ARBA" id="ARBA00022786"/>
    </source>
</evidence>
<dbReference type="Gene3D" id="3.90.70.10">
    <property type="entry name" value="Cysteine proteinases"/>
    <property type="match status" value="1"/>
</dbReference>
<dbReference type="Pfam" id="PF00443">
    <property type="entry name" value="UCH"/>
    <property type="match status" value="1"/>
</dbReference>
<keyword evidence="6" id="KW-0788">Thiol protease</keyword>
<keyword evidence="5" id="KW-0378">Hydrolase</keyword>
<dbReference type="PANTHER" id="PTHR24006">
    <property type="entry name" value="UBIQUITIN CARBOXYL-TERMINAL HYDROLASE"/>
    <property type="match status" value="1"/>
</dbReference>
<dbReference type="PROSITE" id="PS00973">
    <property type="entry name" value="USP_2"/>
    <property type="match status" value="1"/>
</dbReference>
<feature type="transmembrane region" description="Helical" evidence="8">
    <location>
        <begin position="846"/>
        <end position="868"/>
    </location>
</feature>
<dbReference type="PROSITE" id="PS50235">
    <property type="entry name" value="USP_3"/>
    <property type="match status" value="1"/>
</dbReference>
<evidence type="ECO:0000256" key="5">
    <source>
        <dbReference type="ARBA" id="ARBA00022801"/>
    </source>
</evidence>
<evidence type="ECO:0000313" key="11">
    <source>
        <dbReference type="Proteomes" id="UP000038010"/>
    </source>
</evidence>
<evidence type="ECO:0000259" key="9">
    <source>
        <dbReference type="PROSITE" id="PS50235"/>
    </source>
</evidence>
<dbReference type="GO" id="GO:0006508">
    <property type="term" value="P:proteolysis"/>
    <property type="evidence" value="ECO:0007669"/>
    <property type="project" value="UniProtKB-KW"/>
</dbReference>
<evidence type="ECO:0000256" key="3">
    <source>
        <dbReference type="ARBA" id="ARBA00022670"/>
    </source>
</evidence>
<dbReference type="InterPro" id="IPR028889">
    <property type="entry name" value="USP"/>
</dbReference>
<dbReference type="EC" id="3.4.19.12" evidence="2"/>
<keyword evidence="3" id="KW-0645">Protease</keyword>
<feature type="region of interest" description="Disordered" evidence="7">
    <location>
        <begin position="410"/>
        <end position="514"/>
    </location>
</feature>
<sequence length="924" mass="104605">MASSPTEQEILAVLETKTPEATRGKPLTPLHSNVSFRNDLDSMLLQLENERTSHFQLRGMANPPASHLCYRNSVLNILLYNDRFMSYVKSYLNKHSDVPGTMKPLGAIWDHINGTDANDAAYAKFIAKVWEDFWAVDSVAGPWIIPGRHNIAQKKHRVQRDASDFLDHLFAAERFQLAQKKGSDEAFMTDLNELIEINRSLFSVCRDCGTQHPAKFAHPEDVDLTWRIGLSTDQKLIDLLRRERKQPFNYQCEQCQKSTDNRPAEMEVRKAPRISYLRRLPEIIFMQLKRFDFALDSAKKGKKPSGKTGKNESKVSIDPVLDLAEHLDPVMQEWEKVDAKYDLVGVVAHYGDLNSGHYISYVNFKTEWYRLNDKVKTASNFQEAVHHDPQGFQPYLLVWQRRHEVPIAEIEKMKTNPTAAPGAASVAPARSDPKDRTSTKSPVASATKATSTGAAQASQANPATTSSEGRTTAKTPSAAAKPPLPTPAEPKSTARPSVDAPKQISPPKDSDNSKTYLHVKLGLAGKDYYIHHRLNSLGRTPVEASKHFEQAKVDLSVHLVNDLPDGVNARELDLVAAATETVRPKSIQRKRKSLQLCSCGLLHEGACGGVAHKRLRRNDWHSEESYLYPTPLSAAHREKVHAAVKAAGKEWAEKYKHLLMRRPVVQPVREPSAQAPASSSEPIYLNARAQQLLSSWDSTEDDEVYEPWDPRQPRDPRLPIKIWHRRNSALLPRPAVFTQGAGPTGQEKIITGKVMNPPLRWPKSLPYSRRPTSRPKSSLIAKTSALSKATTVCHRKVNRARAIFKKHISPLAHTSYTATKHVLTRLTKKTYRFLKNDFDRIRRGDLYYRQMAIFAGACFFSAVAVQVYRAPAARAYAMHKLRTRVRSSKWWAIKAWPSQWDAAMKDWFFTWQGIDEKDRWRYLE</sequence>
<dbReference type="Proteomes" id="UP000038010">
    <property type="component" value="Unassembled WGS sequence"/>
</dbReference>
<evidence type="ECO:0000256" key="1">
    <source>
        <dbReference type="ARBA" id="ARBA00000707"/>
    </source>
</evidence>
<keyword evidence="4" id="KW-0833">Ubl conjugation pathway</keyword>
<dbReference type="GO" id="GO:0005634">
    <property type="term" value="C:nucleus"/>
    <property type="evidence" value="ECO:0007669"/>
    <property type="project" value="TreeGrafter"/>
</dbReference>
<dbReference type="GO" id="GO:0005829">
    <property type="term" value="C:cytosol"/>
    <property type="evidence" value="ECO:0007669"/>
    <property type="project" value="TreeGrafter"/>
</dbReference>
<name>A0A0N1H6U8_9EURO</name>
<keyword evidence="8" id="KW-0812">Transmembrane</keyword>
<dbReference type="InterPro" id="IPR018200">
    <property type="entry name" value="USP_CS"/>
</dbReference>
<dbReference type="InterPro" id="IPR050164">
    <property type="entry name" value="Peptidase_C19"/>
</dbReference>
<dbReference type="InterPro" id="IPR001394">
    <property type="entry name" value="Peptidase_C19_UCH"/>
</dbReference>
<comment type="catalytic activity">
    <reaction evidence="1">
        <text>Thiol-dependent hydrolysis of ester, thioester, amide, peptide and isopeptide bonds formed by the C-terminal Gly of ubiquitin (a 76-residue protein attached to proteins as an intracellular targeting signal).</text>
        <dbReference type="EC" id="3.4.19.12"/>
    </reaction>
</comment>
<dbReference type="GO" id="GO:0004843">
    <property type="term" value="F:cysteine-type deubiquitinase activity"/>
    <property type="evidence" value="ECO:0007669"/>
    <property type="project" value="UniProtKB-EC"/>
</dbReference>
<dbReference type="GeneID" id="28733328"/>
<evidence type="ECO:0000256" key="7">
    <source>
        <dbReference type="SAM" id="MobiDB-lite"/>
    </source>
</evidence>
<evidence type="ECO:0000313" key="10">
    <source>
        <dbReference type="EMBL" id="KPI37175.1"/>
    </source>
</evidence>
<feature type="domain" description="USP" evidence="9">
    <location>
        <begin position="58"/>
        <end position="402"/>
    </location>
</feature>
<keyword evidence="8" id="KW-0472">Membrane</keyword>
<feature type="compositionally biased region" description="Polar residues" evidence="7">
    <location>
        <begin position="461"/>
        <end position="470"/>
    </location>
</feature>